<keyword evidence="3" id="KW-1185">Reference proteome</keyword>
<dbReference type="Proteomes" id="UP000777774">
    <property type="component" value="Unassembled WGS sequence"/>
</dbReference>
<organism evidence="2 3">
    <name type="scientific">Cellulomonas septica</name>
    <dbReference type="NCBI Taxonomy" id="285080"/>
    <lineage>
        <taxon>Bacteria</taxon>
        <taxon>Bacillati</taxon>
        <taxon>Actinomycetota</taxon>
        <taxon>Actinomycetes</taxon>
        <taxon>Micrococcales</taxon>
        <taxon>Cellulomonadaceae</taxon>
        <taxon>Cellulomonas</taxon>
    </lineage>
</organism>
<evidence type="ECO:0000313" key="3">
    <source>
        <dbReference type="Proteomes" id="UP000777774"/>
    </source>
</evidence>
<proteinExistence type="predicted"/>
<evidence type="ECO:0000313" key="2">
    <source>
        <dbReference type="EMBL" id="NKY40112.1"/>
    </source>
</evidence>
<name>A0ABX1K1G5_9CELL</name>
<feature type="transmembrane region" description="Helical" evidence="1">
    <location>
        <begin position="6"/>
        <end position="34"/>
    </location>
</feature>
<keyword evidence="1" id="KW-0812">Transmembrane</keyword>
<dbReference type="EMBL" id="JAAXOY010000275">
    <property type="protein sequence ID" value="NKY40112.1"/>
    <property type="molecule type" value="Genomic_DNA"/>
</dbReference>
<evidence type="ECO:0000256" key="1">
    <source>
        <dbReference type="SAM" id="Phobius"/>
    </source>
</evidence>
<accession>A0ABX1K1G5</accession>
<sequence length="46" mass="4744">MLSNLNVWHLVVLGVGFVAVLAVLVGVVAAGVALGRRPPQNRPPEG</sequence>
<keyword evidence="1" id="KW-1133">Transmembrane helix</keyword>
<comment type="caution">
    <text evidence="2">The sequence shown here is derived from an EMBL/GenBank/DDBJ whole genome shotgun (WGS) entry which is preliminary data.</text>
</comment>
<protein>
    <submittedName>
        <fullName evidence="2">Uncharacterized protein</fullName>
    </submittedName>
</protein>
<reference evidence="2 3" key="1">
    <citation type="submission" date="2020-04" db="EMBL/GenBank/DDBJ databases">
        <title>MicrobeNet Type strains.</title>
        <authorList>
            <person name="Nicholson A.C."/>
        </authorList>
    </citation>
    <scope>NUCLEOTIDE SEQUENCE [LARGE SCALE GENOMIC DNA]</scope>
    <source>
        <strain evidence="2 3">ATCC BAA-787</strain>
    </source>
</reference>
<gene>
    <name evidence="2" type="ORF">HGA02_11385</name>
</gene>
<dbReference type="RefSeq" id="WP_168679105.1">
    <property type="nucleotide sequence ID" value="NZ_JAAXOY010000275.1"/>
</dbReference>
<keyword evidence="1" id="KW-0472">Membrane</keyword>